<keyword evidence="1" id="KW-0472">Membrane</keyword>
<dbReference type="EMBL" id="FUEG01000036">
    <property type="protein sequence ID" value="SJL16578.1"/>
    <property type="molecule type" value="Genomic_DNA"/>
</dbReference>
<dbReference type="AlphaFoldDB" id="A0A284S6F4"/>
<feature type="transmembrane region" description="Helical" evidence="1">
    <location>
        <begin position="169"/>
        <end position="188"/>
    </location>
</feature>
<keyword evidence="1" id="KW-1133">Transmembrane helix</keyword>
<gene>
    <name evidence="2" type="ORF">ARMOST_20104</name>
</gene>
<name>A0A284S6F4_ARMOS</name>
<evidence type="ECO:0000313" key="3">
    <source>
        <dbReference type="Proteomes" id="UP000219338"/>
    </source>
</evidence>
<dbReference type="STRING" id="47428.A0A284S6F4"/>
<accession>A0A284S6F4</accession>
<keyword evidence="1" id="KW-0812">Transmembrane</keyword>
<sequence length="189" mass="21688">MVDWLVEKDTCKVNCPEVKIFFDTNVSPRCRDGPSSNNRPTDPTFIWNATVGMTLMSQSSYDILGNSPTFRTNFNLYPFFNYSQERLYVRHRSMTYYPFDAYRSTIFAFAQETSTNNSVNLALGLASPLINDIKLTTHIMREEPPYSDDMDVEQEVIGARITLRRSPLIIGYCLVITATFCSVFTLLLR</sequence>
<protein>
    <submittedName>
        <fullName evidence="2">Uncharacterized protein</fullName>
    </submittedName>
</protein>
<proteinExistence type="predicted"/>
<evidence type="ECO:0000313" key="2">
    <source>
        <dbReference type="EMBL" id="SJL16578.1"/>
    </source>
</evidence>
<dbReference type="OrthoDB" id="2923771at2759"/>
<evidence type="ECO:0000256" key="1">
    <source>
        <dbReference type="SAM" id="Phobius"/>
    </source>
</evidence>
<organism evidence="2 3">
    <name type="scientific">Armillaria ostoyae</name>
    <name type="common">Armillaria root rot fungus</name>
    <dbReference type="NCBI Taxonomy" id="47428"/>
    <lineage>
        <taxon>Eukaryota</taxon>
        <taxon>Fungi</taxon>
        <taxon>Dikarya</taxon>
        <taxon>Basidiomycota</taxon>
        <taxon>Agaricomycotina</taxon>
        <taxon>Agaricomycetes</taxon>
        <taxon>Agaricomycetidae</taxon>
        <taxon>Agaricales</taxon>
        <taxon>Marasmiineae</taxon>
        <taxon>Physalacriaceae</taxon>
        <taxon>Armillaria</taxon>
    </lineage>
</organism>
<reference evidence="3" key="1">
    <citation type="journal article" date="2017" name="Nat. Ecol. Evol.">
        <title>Genome expansion and lineage-specific genetic innovations in the forest pathogenic fungi Armillaria.</title>
        <authorList>
            <person name="Sipos G."/>
            <person name="Prasanna A.N."/>
            <person name="Walter M.C."/>
            <person name="O'Connor E."/>
            <person name="Balint B."/>
            <person name="Krizsan K."/>
            <person name="Kiss B."/>
            <person name="Hess J."/>
            <person name="Varga T."/>
            <person name="Slot J."/>
            <person name="Riley R."/>
            <person name="Boka B."/>
            <person name="Rigling D."/>
            <person name="Barry K."/>
            <person name="Lee J."/>
            <person name="Mihaltcheva S."/>
            <person name="LaButti K."/>
            <person name="Lipzen A."/>
            <person name="Waldron R."/>
            <person name="Moloney N.M."/>
            <person name="Sperisen C."/>
            <person name="Kredics L."/>
            <person name="Vagvoelgyi C."/>
            <person name="Patrignani A."/>
            <person name="Fitzpatrick D."/>
            <person name="Nagy I."/>
            <person name="Doyle S."/>
            <person name="Anderson J.B."/>
            <person name="Grigoriev I.V."/>
            <person name="Gueldener U."/>
            <person name="Muensterkoetter M."/>
            <person name="Nagy L.G."/>
        </authorList>
    </citation>
    <scope>NUCLEOTIDE SEQUENCE [LARGE SCALE GENOMIC DNA]</scope>
    <source>
        <strain evidence="3">C18/9</strain>
    </source>
</reference>
<dbReference type="Proteomes" id="UP000219338">
    <property type="component" value="Unassembled WGS sequence"/>
</dbReference>
<keyword evidence="3" id="KW-1185">Reference proteome</keyword>